<feature type="compositionally biased region" description="Pro residues" evidence="1">
    <location>
        <begin position="75"/>
        <end position="88"/>
    </location>
</feature>
<dbReference type="RefSeq" id="XP_060283531.1">
    <property type="nucleotide sequence ID" value="XM_060431476.1"/>
</dbReference>
<comment type="caution">
    <text evidence="2">The sequence shown here is derived from an EMBL/GenBank/DDBJ whole genome shotgun (WGS) entry which is preliminary data.</text>
</comment>
<feature type="region of interest" description="Disordered" evidence="1">
    <location>
        <begin position="32"/>
        <end position="278"/>
    </location>
</feature>
<feature type="compositionally biased region" description="Basic and acidic residues" evidence="1">
    <location>
        <begin position="252"/>
        <end position="264"/>
    </location>
</feature>
<evidence type="ECO:0000313" key="2">
    <source>
        <dbReference type="EMBL" id="KAK1767318.1"/>
    </source>
</evidence>
<accession>A0AAJ0BZD4</accession>
<sequence>SSSKKRVTFAERPKYGSLRTNLLFPLRAKRSWLGTGGRQPEGSVPMEPPRSPTDQQLVKRQQVNSQSPTESLPATPGPVTPRQPPSRPPRPESFFSDPADDLLVVTSQRPSTGTPLPSPSSPAYGRANNPLRLRRPSALSARASQQGQPDDPPRPATPVVVGRQSRWSPDSSPEKQRNPVRRVIGSLTHTAAERIPPIRGVRSSSNMRGTAESPTPAAPQPETDAHPAVEQQQRRTLRHKSSTLLLRLMGRGVEKERKDGKGSDRGGGQGRGGEGGMA</sequence>
<feature type="non-terminal residue" evidence="2">
    <location>
        <position position="1"/>
    </location>
</feature>
<dbReference type="AlphaFoldDB" id="A0AAJ0BZD4"/>
<evidence type="ECO:0000256" key="1">
    <source>
        <dbReference type="SAM" id="MobiDB-lite"/>
    </source>
</evidence>
<dbReference type="EMBL" id="MU839008">
    <property type="protein sequence ID" value="KAK1767318.1"/>
    <property type="molecule type" value="Genomic_DNA"/>
</dbReference>
<dbReference type="GeneID" id="85314663"/>
<gene>
    <name evidence="2" type="ORF">QBC33DRAFT_586447</name>
</gene>
<protein>
    <submittedName>
        <fullName evidence="2">Uncharacterized protein</fullName>
    </submittedName>
</protein>
<reference evidence="2" key="1">
    <citation type="submission" date="2023-06" db="EMBL/GenBank/DDBJ databases">
        <title>Genome-scale phylogeny and comparative genomics of the fungal order Sordariales.</title>
        <authorList>
            <consortium name="Lawrence Berkeley National Laboratory"/>
            <person name="Hensen N."/>
            <person name="Bonometti L."/>
            <person name="Westerberg I."/>
            <person name="Brannstrom I.O."/>
            <person name="Guillou S."/>
            <person name="Cros-Aarteil S."/>
            <person name="Calhoun S."/>
            <person name="Haridas S."/>
            <person name="Kuo A."/>
            <person name="Mondo S."/>
            <person name="Pangilinan J."/>
            <person name="Riley R."/>
            <person name="Labutti K."/>
            <person name="Andreopoulos B."/>
            <person name="Lipzen A."/>
            <person name="Chen C."/>
            <person name="Yanf M."/>
            <person name="Daum C."/>
            <person name="Ng V."/>
            <person name="Clum A."/>
            <person name="Steindorff A."/>
            <person name="Ohm R."/>
            <person name="Martin F."/>
            <person name="Silar P."/>
            <person name="Natvig D."/>
            <person name="Lalanne C."/>
            <person name="Gautier V."/>
            <person name="Ament-Velasquez S.L."/>
            <person name="Kruys A."/>
            <person name="Hutchinson M.I."/>
            <person name="Powell A.J."/>
            <person name="Barry K."/>
            <person name="Miller A.N."/>
            <person name="Grigoriev I.V."/>
            <person name="Debuchy R."/>
            <person name="Gladieux P."/>
            <person name="Thoren M.H."/>
            <person name="Johannesson H."/>
        </authorList>
    </citation>
    <scope>NUCLEOTIDE SEQUENCE</scope>
    <source>
        <strain evidence="2">8032-3</strain>
    </source>
</reference>
<feature type="compositionally biased region" description="Gly residues" evidence="1">
    <location>
        <begin position="265"/>
        <end position="278"/>
    </location>
</feature>
<feature type="compositionally biased region" description="Polar residues" evidence="1">
    <location>
        <begin position="52"/>
        <end position="72"/>
    </location>
</feature>
<keyword evidence="3" id="KW-1185">Reference proteome</keyword>
<dbReference type="Proteomes" id="UP001244011">
    <property type="component" value="Unassembled WGS sequence"/>
</dbReference>
<organism evidence="2 3">
    <name type="scientific">Phialemonium atrogriseum</name>
    <dbReference type="NCBI Taxonomy" id="1093897"/>
    <lineage>
        <taxon>Eukaryota</taxon>
        <taxon>Fungi</taxon>
        <taxon>Dikarya</taxon>
        <taxon>Ascomycota</taxon>
        <taxon>Pezizomycotina</taxon>
        <taxon>Sordariomycetes</taxon>
        <taxon>Sordariomycetidae</taxon>
        <taxon>Cephalothecales</taxon>
        <taxon>Cephalothecaceae</taxon>
        <taxon>Phialemonium</taxon>
    </lineage>
</organism>
<proteinExistence type="predicted"/>
<evidence type="ECO:0000313" key="3">
    <source>
        <dbReference type="Proteomes" id="UP001244011"/>
    </source>
</evidence>
<name>A0AAJ0BZD4_9PEZI</name>